<evidence type="ECO:0000313" key="3">
    <source>
        <dbReference type="Proteomes" id="UP001371456"/>
    </source>
</evidence>
<dbReference type="AlphaFoldDB" id="A0AAN8TUY0"/>
<dbReference type="Proteomes" id="UP001371456">
    <property type="component" value="Unassembled WGS sequence"/>
</dbReference>
<proteinExistence type="predicted"/>
<organism evidence="2 3">
    <name type="scientific">Solanum bulbocastanum</name>
    <name type="common">Wild potato</name>
    <dbReference type="NCBI Taxonomy" id="147425"/>
    <lineage>
        <taxon>Eukaryota</taxon>
        <taxon>Viridiplantae</taxon>
        <taxon>Streptophyta</taxon>
        <taxon>Embryophyta</taxon>
        <taxon>Tracheophyta</taxon>
        <taxon>Spermatophyta</taxon>
        <taxon>Magnoliopsida</taxon>
        <taxon>eudicotyledons</taxon>
        <taxon>Gunneridae</taxon>
        <taxon>Pentapetalae</taxon>
        <taxon>asterids</taxon>
        <taxon>lamiids</taxon>
        <taxon>Solanales</taxon>
        <taxon>Solanaceae</taxon>
        <taxon>Solanoideae</taxon>
        <taxon>Solaneae</taxon>
        <taxon>Solanum</taxon>
    </lineage>
</organism>
<reference evidence="2 3" key="1">
    <citation type="submission" date="2024-02" db="EMBL/GenBank/DDBJ databases">
        <title>de novo genome assembly of Solanum bulbocastanum strain 11H21.</title>
        <authorList>
            <person name="Hosaka A.J."/>
        </authorList>
    </citation>
    <scope>NUCLEOTIDE SEQUENCE [LARGE SCALE GENOMIC DNA]</scope>
    <source>
        <tissue evidence="2">Young leaves</tissue>
    </source>
</reference>
<comment type="caution">
    <text evidence="2">The sequence shown here is derived from an EMBL/GenBank/DDBJ whole genome shotgun (WGS) entry which is preliminary data.</text>
</comment>
<keyword evidence="3" id="KW-1185">Reference proteome</keyword>
<dbReference type="PANTHER" id="PTHR33233:SF17">
    <property type="entry name" value="DUF4283 DOMAIN-CONTAINING PROTEIN"/>
    <property type="match status" value="1"/>
</dbReference>
<feature type="domain" description="DUF4283" evidence="1">
    <location>
        <begin position="3"/>
        <end position="64"/>
    </location>
</feature>
<dbReference type="PANTHER" id="PTHR33233">
    <property type="entry name" value="ENDONUCLEASE/EXONUCLEASE/PHOSPHATASE"/>
    <property type="match status" value="1"/>
</dbReference>
<gene>
    <name evidence="2" type="ORF">RDI58_008441</name>
</gene>
<dbReference type="Pfam" id="PF14111">
    <property type="entry name" value="DUF4283"/>
    <property type="match status" value="1"/>
</dbReference>
<evidence type="ECO:0000259" key="1">
    <source>
        <dbReference type="Pfam" id="PF14111"/>
    </source>
</evidence>
<dbReference type="InterPro" id="IPR025558">
    <property type="entry name" value="DUF4283"/>
</dbReference>
<evidence type="ECO:0000313" key="2">
    <source>
        <dbReference type="EMBL" id="KAK6794988.1"/>
    </source>
</evidence>
<accession>A0AAN8TUY0</accession>
<name>A0AAN8TUY0_SOLBU</name>
<dbReference type="EMBL" id="JBANQN010000003">
    <property type="protein sequence ID" value="KAK6794988.1"/>
    <property type="molecule type" value="Genomic_DNA"/>
</dbReference>
<sequence>MELYIANAWRFAQKPQTLAHDDGYFIFRFDSKEVCDKVLMGGPYTYRNKPFMIQAWKRDFEFNPDCITTIPLWVTFPSLPVGFWSNDSFE</sequence>
<protein>
    <recommendedName>
        <fullName evidence="1">DUF4283 domain-containing protein</fullName>
    </recommendedName>
</protein>